<evidence type="ECO:0000256" key="1">
    <source>
        <dbReference type="SAM" id="Phobius"/>
    </source>
</evidence>
<proteinExistence type="predicted"/>
<gene>
    <name evidence="2" type="ORF">PSYICH_LOCUS10997</name>
</gene>
<reference evidence="2" key="1">
    <citation type="submission" date="2022-01" db="EMBL/GenBank/DDBJ databases">
        <authorList>
            <person name="King R."/>
        </authorList>
    </citation>
    <scope>NUCLEOTIDE SEQUENCE</scope>
</reference>
<organism evidence="2 3">
    <name type="scientific">Psylliodes chrysocephalus</name>
    <dbReference type="NCBI Taxonomy" id="3402493"/>
    <lineage>
        <taxon>Eukaryota</taxon>
        <taxon>Metazoa</taxon>
        <taxon>Ecdysozoa</taxon>
        <taxon>Arthropoda</taxon>
        <taxon>Hexapoda</taxon>
        <taxon>Insecta</taxon>
        <taxon>Pterygota</taxon>
        <taxon>Neoptera</taxon>
        <taxon>Endopterygota</taxon>
        <taxon>Coleoptera</taxon>
        <taxon>Polyphaga</taxon>
        <taxon>Cucujiformia</taxon>
        <taxon>Chrysomeloidea</taxon>
        <taxon>Chrysomelidae</taxon>
        <taxon>Galerucinae</taxon>
        <taxon>Alticini</taxon>
        <taxon>Psylliodes</taxon>
    </lineage>
</organism>
<evidence type="ECO:0000313" key="3">
    <source>
        <dbReference type="Proteomes" id="UP001153636"/>
    </source>
</evidence>
<dbReference type="AlphaFoldDB" id="A0A9P0D1Y3"/>
<sequence>MRQEHIQYPGKVNVWAGIVGYHIICPFFIDRNLSGDNYLALLQYNIVLTLSYLYPDSANPQVPVNMILFQQDGATPHCQINVWQYLNRVFPNRWIGRRGLMEWPARFPDLTSLDIFLWGKLLYTKLNPRPSC</sequence>
<dbReference type="PANTHER" id="PTHR47326:SF1">
    <property type="entry name" value="HTH PSQ-TYPE DOMAIN-CONTAINING PROTEIN"/>
    <property type="match status" value="1"/>
</dbReference>
<accession>A0A9P0D1Y3</accession>
<dbReference type="Proteomes" id="UP001153636">
    <property type="component" value="Chromosome 5"/>
</dbReference>
<feature type="transmembrane region" description="Helical" evidence="1">
    <location>
        <begin position="12"/>
        <end position="29"/>
    </location>
</feature>
<dbReference type="PANTHER" id="PTHR47326">
    <property type="entry name" value="TRANSPOSABLE ELEMENT TC3 TRANSPOSASE-LIKE PROTEIN"/>
    <property type="match status" value="1"/>
</dbReference>
<name>A0A9P0D1Y3_9CUCU</name>
<keyword evidence="3" id="KW-1185">Reference proteome</keyword>
<protein>
    <recommendedName>
        <fullName evidence="4">Transposase</fullName>
    </recommendedName>
</protein>
<dbReference type="GO" id="GO:0003676">
    <property type="term" value="F:nucleic acid binding"/>
    <property type="evidence" value="ECO:0007669"/>
    <property type="project" value="InterPro"/>
</dbReference>
<keyword evidence="1" id="KW-1133">Transmembrane helix</keyword>
<evidence type="ECO:0008006" key="4">
    <source>
        <dbReference type="Google" id="ProtNLM"/>
    </source>
</evidence>
<keyword evidence="1" id="KW-0472">Membrane</keyword>
<dbReference type="OrthoDB" id="6770078at2759"/>
<dbReference type="Gene3D" id="3.30.420.10">
    <property type="entry name" value="Ribonuclease H-like superfamily/Ribonuclease H"/>
    <property type="match status" value="1"/>
</dbReference>
<dbReference type="EMBL" id="OV651817">
    <property type="protein sequence ID" value="CAH1110625.1"/>
    <property type="molecule type" value="Genomic_DNA"/>
</dbReference>
<evidence type="ECO:0000313" key="2">
    <source>
        <dbReference type="EMBL" id="CAH1110625.1"/>
    </source>
</evidence>
<keyword evidence="1" id="KW-0812">Transmembrane</keyword>
<dbReference type="InterPro" id="IPR036397">
    <property type="entry name" value="RNaseH_sf"/>
</dbReference>